<feature type="domain" description="ABM" evidence="1">
    <location>
        <begin position="3"/>
        <end position="92"/>
    </location>
</feature>
<comment type="caution">
    <text evidence="2">The sequence shown here is derived from an EMBL/GenBank/DDBJ whole genome shotgun (WGS) entry which is preliminary data.</text>
</comment>
<accession>A0A641AN09</accession>
<dbReference type="PANTHER" id="PTHR33336">
    <property type="entry name" value="QUINOL MONOOXYGENASE YGIN-RELATED"/>
    <property type="match status" value="1"/>
</dbReference>
<protein>
    <submittedName>
        <fullName evidence="2">Antibiotic biosynthesis monooxygenase</fullName>
    </submittedName>
</protein>
<keyword evidence="2" id="KW-0503">Monooxygenase</keyword>
<dbReference type="InterPro" id="IPR050744">
    <property type="entry name" value="AI-2_Isomerase_LsrG"/>
</dbReference>
<dbReference type="InterPro" id="IPR007138">
    <property type="entry name" value="ABM_dom"/>
</dbReference>
<dbReference type="EMBL" id="SDPP02000002">
    <property type="protein sequence ID" value="KAA1378111.1"/>
    <property type="molecule type" value="Genomic_DNA"/>
</dbReference>
<evidence type="ECO:0000313" key="3">
    <source>
        <dbReference type="Proteomes" id="UP001515100"/>
    </source>
</evidence>
<dbReference type="PROSITE" id="PS51725">
    <property type="entry name" value="ABM"/>
    <property type="match status" value="1"/>
</dbReference>
<proteinExistence type="predicted"/>
<evidence type="ECO:0000313" key="2">
    <source>
        <dbReference type="EMBL" id="KAA1378111.1"/>
    </source>
</evidence>
<organism evidence="2 3">
    <name type="scientific">Aeromicrobium fastidiosum</name>
    <dbReference type="NCBI Taxonomy" id="52699"/>
    <lineage>
        <taxon>Bacteria</taxon>
        <taxon>Bacillati</taxon>
        <taxon>Actinomycetota</taxon>
        <taxon>Actinomycetes</taxon>
        <taxon>Propionibacteriales</taxon>
        <taxon>Nocardioidaceae</taxon>
        <taxon>Aeromicrobium</taxon>
    </lineage>
</organism>
<dbReference type="SUPFAM" id="SSF54909">
    <property type="entry name" value="Dimeric alpha+beta barrel"/>
    <property type="match status" value="1"/>
</dbReference>
<gene>
    <name evidence="2" type="ORF">ESP62_006925</name>
</gene>
<evidence type="ECO:0000259" key="1">
    <source>
        <dbReference type="PROSITE" id="PS51725"/>
    </source>
</evidence>
<name>A0A641AN09_9ACTN</name>
<dbReference type="Gene3D" id="3.30.70.100">
    <property type="match status" value="1"/>
</dbReference>
<dbReference type="PANTHER" id="PTHR33336:SF15">
    <property type="entry name" value="ABM DOMAIN-CONTAINING PROTEIN"/>
    <property type="match status" value="1"/>
</dbReference>
<dbReference type="OrthoDB" id="5080511at2"/>
<dbReference type="RefSeq" id="WP_129183274.1">
    <property type="nucleotide sequence ID" value="NZ_JAGIOG010000001.1"/>
</dbReference>
<dbReference type="GO" id="GO:0004497">
    <property type="term" value="F:monooxygenase activity"/>
    <property type="evidence" value="ECO:0007669"/>
    <property type="project" value="UniProtKB-KW"/>
</dbReference>
<sequence length="98" mass="10222">MSINVVAVITAKPGSEDVVREALKGLVEPTRDEAGCIAYDLSESTVAAGTFITVEEWDGQSDLDAHMQTPHIQSALSVLGSELAAAPAIHPLQPLIVG</sequence>
<keyword evidence="2" id="KW-0560">Oxidoreductase</keyword>
<reference evidence="2" key="1">
    <citation type="submission" date="2019-09" db="EMBL/GenBank/DDBJ databases">
        <authorList>
            <person name="Li J."/>
        </authorList>
    </citation>
    <scope>NUCLEOTIDE SEQUENCE [LARGE SCALE GENOMIC DNA]</scope>
    <source>
        <strain evidence="2">NRBC 14897</strain>
    </source>
</reference>
<dbReference type="AlphaFoldDB" id="A0A641AN09"/>
<dbReference type="Pfam" id="PF03992">
    <property type="entry name" value="ABM"/>
    <property type="match status" value="1"/>
</dbReference>
<dbReference type="Proteomes" id="UP001515100">
    <property type="component" value="Unassembled WGS sequence"/>
</dbReference>
<keyword evidence="3" id="KW-1185">Reference proteome</keyword>
<dbReference type="InterPro" id="IPR011008">
    <property type="entry name" value="Dimeric_a/b-barrel"/>
</dbReference>